<dbReference type="SUPFAM" id="SSF53335">
    <property type="entry name" value="S-adenosyl-L-methionine-dependent methyltransferases"/>
    <property type="match status" value="1"/>
</dbReference>
<dbReference type="Gene3D" id="3.40.50.150">
    <property type="entry name" value="Vaccinia Virus protein VP39"/>
    <property type="match status" value="1"/>
</dbReference>
<dbReference type="InterPro" id="IPR029063">
    <property type="entry name" value="SAM-dependent_MTases_sf"/>
</dbReference>
<keyword evidence="2" id="KW-0808">Transferase</keyword>
<evidence type="ECO:0000313" key="2">
    <source>
        <dbReference type="EMBL" id="MFC5753233.1"/>
    </source>
</evidence>
<sequence length="285" mass="31222">MSETDGGAPGGTPASGGAGAEGVDLHTDRAHGARIYDYILGGKDHYAADRAAGDATLQVWPSLRIHMQANRSFMHRVARYLAADKGIRQFLDIGTGIPTSPNFHEVAQAIAPESRVVYVDNDPIVLAHARALLTSTPEGRTAYIQADMREPETIITAPELLETLDLSRPVGLSLIAMVHFIEDDDEAYRVVRRIVDVLPSGSYFAAAIATDDFAPEVLARVQEVYHSHGETLRWRTLAQAERFFEGLELEEPGVVQIHKWRPDHVDVGRVDDADIAMYGGIAYKP</sequence>
<dbReference type="Proteomes" id="UP001596074">
    <property type="component" value="Unassembled WGS sequence"/>
</dbReference>
<organism evidence="2 3">
    <name type="scientific">Actinomadura rugatobispora</name>
    <dbReference type="NCBI Taxonomy" id="1994"/>
    <lineage>
        <taxon>Bacteria</taxon>
        <taxon>Bacillati</taxon>
        <taxon>Actinomycetota</taxon>
        <taxon>Actinomycetes</taxon>
        <taxon>Streptosporangiales</taxon>
        <taxon>Thermomonosporaceae</taxon>
        <taxon>Actinomadura</taxon>
    </lineage>
</organism>
<proteinExistence type="predicted"/>
<dbReference type="PIRSF" id="PIRSF017393">
    <property type="entry name" value="MTase_SAV2177"/>
    <property type="match status" value="1"/>
</dbReference>
<evidence type="ECO:0000313" key="3">
    <source>
        <dbReference type="Proteomes" id="UP001596074"/>
    </source>
</evidence>
<keyword evidence="3" id="KW-1185">Reference proteome</keyword>
<dbReference type="GO" id="GO:0032259">
    <property type="term" value="P:methylation"/>
    <property type="evidence" value="ECO:0007669"/>
    <property type="project" value="UniProtKB-KW"/>
</dbReference>
<keyword evidence="2" id="KW-0489">Methyltransferase</keyword>
<dbReference type="RefSeq" id="WP_378290045.1">
    <property type="nucleotide sequence ID" value="NZ_JBHSON010000106.1"/>
</dbReference>
<feature type="compositionally biased region" description="Gly residues" evidence="1">
    <location>
        <begin position="7"/>
        <end position="20"/>
    </location>
</feature>
<dbReference type="GO" id="GO:0008168">
    <property type="term" value="F:methyltransferase activity"/>
    <property type="evidence" value="ECO:0007669"/>
    <property type="project" value="UniProtKB-KW"/>
</dbReference>
<dbReference type="InterPro" id="IPR006764">
    <property type="entry name" value="SAM_dep_MeTrfase_SAV2177_type"/>
</dbReference>
<comment type="caution">
    <text evidence="2">The sequence shown here is derived from an EMBL/GenBank/DDBJ whole genome shotgun (WGS) entry which is preliminary data.</text>
</comment>
<reference evidence="3" key="1">
    <citation type="journal article" date="2019" name="Int. J. Syst. Evol. Microbiol.">
        <title>The Global Catalogue of Microorganisms (GCM) 10K type strain sequencing project: providing services to taxonomists for standard genome sequencing and annotation.</title>
        <authorList>
            <consortium name="The Broad Institute Genomics Platform"/>
            <consortium name="The Broad Institute Genome Sequencing Center for Infectious Disease"/>
            <person name="Wu L."/>
            <person name="Ma J."/>
        </authorList>
    </citation>
    <scope>NUCLEOTIDE SEQUENCE [LARGE SCALE GENOMIC DNA]</scope>
    <source>
        <strain evidence="3">KCTC 42087</strain>
    </source>
</reference>
<accession>A0ABW1AFB5</accession>
<name>A0ABW1AFB5_9ACTN</name>
<gene>
    <name evidence="2" type="ORF">ACFPZN_47105</name>
</gene>
<feature type="region of interest" description="Disordered" evidence="1">
    <location>
        <begin position="1"/>
        <end position="24"/>
    </location>
</feature>
<dbReference type="Pfam" id="PF04672">
    <property type="entry name" value="Methyltransf_19"/>
    <property type="match status" value="1"/>
</dbReference>
<dbReference type="EMBL" id="JBHSON010000106">
    <property type="protein sequence ID" value="MFC5753233.1"/>
    <property type="molecule type" value="Genomic_DNA"/>
</dbReference>
<evidence type="ECO:0000256" key="1">
    <source>
        <dbReference type="SAM" id="MobiDB-lite"/>
    </source>
</evidence>
<protein>
    <submittedName>
        <fullName evidence="2">SAM-dependent methyltransferase</fullName>
    </submittedName>
</protein>